<proteinExistence type="predicted"/>
<name>A0A6M1R5F1_9ACTN</name>
<comment type="caution">
    <text evidence="2">The sequence shown here is derived from an EMBL/GenBank/DDBJ whole genome shotgun (WGS) entry which is preliminary data.</text>
</comment>
<dbReference type="RefSeq" id="WP_165110637.1">
    <property type="nucleotide sequence ID" value="NZ_JAALAA010000006.1"/>
</dbReference>
<evidence type="ECO:0000256" key="1">
    <source>
        <dbReference type="SAM" id="MobiDB-lite"/>
    </source>
</evidence>
<gene>
    <name evidence="2" type="ORF">G5C66_09095</name>
</gene>
<sequence>MGFLDKAKDLLGSEQAEGVSDKALDQGLDKVGEFADEKTGGKFSDKIDQGIDVAREKGDEHLGNE</sequence>
<reference evidence="2 3" key="1">
    <citation type="submission" date="2020-02" db="EMBL/GenBank/DDBJ databases">
        <title>Whole-genome analyses of novel actinobacteria.</title>
        <authorList>
            <person name="Sahin N."/>
        </authorList>
    </citation>
    <scope>NUCLEOTIDE SEQUENCE [LARGE SCALE GENOMIC DNA]</scope>
    <source>
        <strain evidence="2 3">KC13</strain>
    </source>
</reference>
<dbReference type="Proteomes" id="UP000483261">
    <property type="component" value="Unassembled WGS sequence"/>
</dbReference>
<organism evidence="2 3">
    <name type="scientific">Nocardioides turkmenicus</name>
    <dbReference type="NCBI Taxonomy" id="2711220"/>
    <lineage>
        <taxon>Bacteria</taxon>
        <taxon>Bacillati</taxon>
        <taxon>Actinomycetota</taxon>
        <taxon>Actinomycetes</taxon>
        <taxon>Propionibacteriales</taxon>
        <taxon>Nocardioidaceae</taxon>
        <taxon>Nocardioides</taxon>
    </lineage>
</organism>
<dbReference type="EMBL" id="JAALAA010000006">
    <property type="protein sequence ID" value="NGN92889.1"/>
    <property type="molecule type" value="Genomic_DNA"/>
</dbReference>
<evidence type="ECO:0000313" key="2">
    <source>
        <dbReference type="EMBL" id="NGN92889.1"/>
    </source>
</evidence>
<dbReference type="AlphaFoldDB" id="A0A6M1R5F1"/>
<keyword evidence="3" id="KW-1185">Reference proteome</keyword>
<dbReference type="InterPro" id="IPR028037">
    <property type="entry name" value="Antitoxin_Rv0909/MT0933"/>
</dbReference>
<dbReference type="Pfam" id="PF14013">
    <property type="entry name" value="MT0933_antitox"/>
    <property type="match status" value="1"/>
</dbReference>
<evidence type="ECO:0000313" key="3">
    <source>
        <dbReference type="Proteomes" id="UP000483261"/>
    </source>
</evidence>
<accession>A0A6M1R5F1</accession>
<protein>
    <submittedName>
        <fullName evidence="2">Antitoxin</fullName>
    </submittedName>
</protein>
<feature type="region of interest" description="Disordered" evidence="1">
    <location>
        <begin position="45"/>
        <end position="65"/>
    </location>
</feature>